<name>A0A7Z2MUD1_VIBPH</name>
<protein>
    <submittedName>
        <fullName evidence="1">Uncharacterized protein</fullName>
    </submittedName>
</protein>
<evidence type="ECO:0000313" key="1">
    <source>
        <dbReference type="EMBL" id="HAS6679555.1"/>
    </source>
</evidence>
<gene>
    <name evidence="2" type="ORF">EHC69_15015</name>
    <name evidence="1" type="ORF">I7278_22470</name>
</gene>
<reference evidence="1" key="1">
    <citation type="journal article" date="2018" name="Genome Biol.">
        <title>SKESA: strategic k-mer extension for scrupulous assemblies.</title>
        <authorList>
            <person name="Souvorov A."/>
            <person name="Agarwala R."/>
            <person name="Lipman D.J."/>
        </authorList>
    </citation>
    <scope>NUCLEOTIDE SEQUENCE</scope>
    <source>
        <strain evidence="1">1930</strain>
    </source>
</reference>
<evidence type="ECO:0000313" key="2">
    <source>
        <dbReference type="EMBL" id="QHH10564.1"/>
    </source>
</evidence>
<accession>A0A7Z2MUD1</accession>
<dbReference type="EMBL" id="DACQKT010000015">
    <property type="protein sequence ID" value="HAS6679555.1"/>
    <property type="molecule type" value="Genomic_DNA"/>
</dbReference>
<sequence length="265" mass="30643">MDRDFIKKKPLKRTRGRKGLFTSNSQTLLGREANEVKEMVAKMNAQDDPLRLAERYEQAAISYIESFGYEYKTSGQQTIKLSKEERERRLKASNESIREEKNLKCENGPLTIDDIPKEDEVCWWNYLHAESKKQGKHGIRYALDVISITTQIKNGLEKGNYKYLFKLAMRLTNCFSIMVLAQYEDKICAGVSRTGAASRAKTEEKEGRRERAIELANAYRSKGSGNPHKKITKKAIYEHIANRLPVSEETAKRYLKQYFVDFPLK</sequence>
<proteinExistence type="predicted"/>
<dbReference type="EMBL" id="CP034298">
    <property type="protein sequence ID" value="QHH10564.1"/>
    <property type="molecule type" value="Genomic_DNA"/>
</dbReference>
<dbReference type="AlphaFoldDB" id="A0A7Z2MUD1"/>
<reference evidence="1" key="3">
    <citation type="submission" date="2019-12" db="EMBL/GenBank/DDBJ databases">
        <authorList>
            <consortium name="NCBI Pathogen Detection Project"/>
        </authorList>
    </citation>
    <scope>NUCLEOTIDE SEQUENCE</scope>
    <source>
        <strain evidence="1">1930</strain>
    </source>
</reference>
<dbReference type="Proteomes" id="UP000464718">
    <property type="component" value="Chromosome i"/>
</dbReference>
<evidence type="ECO:0000313" key="3">
    <source>
        <dbReference type="Proteomes" id="UP000464718"/>
    </source>
</evidence>
<organism evidence="1">
    <name type="scientific">Vibrio parahaemolyticus</name>
    <dbReference type="NCBI Taxonomy" id="670"/>
    <lineage>
        <taxon>Bacteria</taxon>
        <taxon>Pseudomonadati</taxon>
        <taxon>Pseudomonadota</taxon>
        <taxon>Gammaproteobacteria</taxon>
        <taxon>Vibrionales</taxon>
        <taxon>Vibrionaceae</taxon>
        <taxon>Vibrio</taxon>
    </lineage>
</organism>
<dbReference type="RefSeq" id="WP_114867874.1">
    <property type="nucleotide sequence ID" value="NZ_CP034298.1"/>
</dbReference>
<dbReference type="Proteomes" id="UP000856022">
    <property type="component" value="Unassembled WGS sequence"/>
</dbReference>
<reference evidence="2 3" key="2">
    <citation type="submission" date="2018-12" db="EMBL/GenBank/DDBJ databases">
        <title>Genomic insights into the evolutionary origins and pathogenicity of five Vibrio parahaemolyticus strains isolated from the shrimp with acute hepatopancreatic necrosis disease (AHPND).</title>
        <authorList>
            <person name="Yang Q."/>
            <person name="Dong X."/>
            <person name="Xie G."/>
            <person name="Fu S."/>
            <person name="Zou P."/>
            <person name="Sun J."/>
            <person name="Wang Y."/>
            <person name="Huang J."/>
        </authorList>
    </citation>
    <scope>NUCLEOTIDE SEQUENCE [LARGE SCALE GENOMIC DNA]</scope>
    <source>
        <strain evidence="2 3">20160303005-1</strain>
    </source>
</reference>